<dbReference type="InterPro" id="IPR013249">
    <property type="entry name" value="RNA_pol_sigma70_r4_t2"/>
</dbReference>
<evidence type="ECO:0000313" key="8">
    <source>
        <dbReference type="Proteomes" id="UP000078486"/>
    </source>
</evidence>
<dbReference type="STRING" id="1184151.AW736_03760"/>
<comment type="similarity">
    <text evidence="1">Belongs to the sigma-70 factor family. ECF subfamily.</text>
</comment>
<evidence type="ECO:0000256" key="1">
    <source>
        <dbReference type="ARBA" id="ARBA00010641"/>
    </source>
</evidence>
<dbReference type="Gene3D" id="1.10.1740.10">
    <property type="match status" value="1"/>
</dbReference>
<keyword evidence="3" id="KW-0731">Sigma factor</keyword>
<dbReference type="InterPro" id="IPR014284">
    <property type="entry name" value="RNA_pol_sigma-70_dom"/>
</dbReference>
<comment type="caution">
    <text evidence="7">The sequence shown here is derived from an EMBL/GenBank/DDBJ whole genome shotgun (WGS) entry which is preliminary data.</text>
</comment>
<feature type="domain" description="RNA polymerase sigma-70 region 2" evidence="5">
    <location>
        <begin position="66"/>
        <end position="126"/>
    </location>
</feature>
<dbReference type="InterPro" id="IPR007627">
    <property type="entry name" value="RNA_pol_sigma70_r2"/>
</dbReference>
<dbReference type="CDD" id="cd06171">
    <property type="entry name" value="Sigma70_r4"/>
    <property type="match status" value="1"/>
</dbReference>
<dbReference type="InterPro" id="IPR013324">
    <property type="entry name" value="RNA_pol_sigma_r3/r4-like"/>
</dbReference>
<dbReference type="PANTHER" id="PTHR43133">
    <property type="entry name" value="RNA POLYMERASE ECF-TYPE SIGMA FACTO"/>
    <property type="match status" value="1"/>
</dbReference>
<dbReference type="AlphaFoldDB" id="A0A178IQB1"/>
<organism evidence="7 8">
    <name type="scientific">Termitidicoccus mucosus</name>
    <dbReference type="NCBI Taxonomy" id="1184151"/>
    <lineage>
        <taxon>Bacteria</taxon>
        <taxon>Pseudomonadati</taxon>
        <taxon>Verrucomicrobiota</taxon>
        <taxon>Opitutia</taxon>
        <taxon>Opitutales</taxon>
        <taxon>Opitutaceae</taxon>
        <taxon>Termitidicoccus</taxon>
    </lineage>
</organism>
<dbReference type="Proteomes" id="UP000078486">
    <property type="component" value="Unassembled WGS sequence"/>
</dbReference>
<evidence type="ECO:0000259" key="5">
    <source>
        <dbReference type="Pfam" id="PF04542"/>
    </source>
</evidence>
<dbReference type="EMBL" id="LRRQ01000030">
    <property type="protein sequence ID" value="OAM91336.1"/>
    <property type="molecule type" value="Genomic_DNA"/>
</dbReference>
<dbReference type="Pfam" id="PF04542">
    <property type="entry name" value="Sigma70_r2"/>
    <property type="match status" value="1"/>
</dbReference>
<gene>
    <name evidence="7" type="ORF">AW736_03760</name>
</gene>
<dbReference type="GO" id="GO:0006352">
    <property type="term" value="P:DNA-templated transcription initiation"/>
    <property type="evidence" value="ECO:0007669"/>
    <property type="project" value="InterPro"/>
</dbReference>
<dbReference type="InterPro" id="IPR039425">
    <property type="entry name" value="RNA_pol_sigma-70-like"/>
</dbReference>
<reference evidence="7 8" key="1">
    <citation type="submission" date="2016-01" db="EMBL/GenBank/DDBJ databases">
        <title>High potential of lignocellulose degradation of a new Verrucomicrobia species.</title>
        <authorList>
            <person name="Wang Y."/>
            <person name="Shi Y."/>
            <person name="Qiu Z."/>
            <person name="Liu S."/>
            <person name="Yang H."/>
        </authorList>
    </citation>
    <scope>NUCLEOTIDE SEQUENCE [LARGE SCALE GENOMIC DNA]</scope>
    <source>
        <strain evidence="7 8">TSB47</strain>
    </source>
</reference>
<dbReference type="RefSeq" id="WP_068768915.1">
    <property type="nucleotide sequence ID" value="NZ_CP109796.1"/>
</dbReference>
<dbReference type="SUPFAM" id="SSF88659">
    <property type="entry name" value="Sigma3 and sigma4 domains of RNA polymerase sigma factors"/>
    <property type="match status" value="1"/>
</dbReference>
<dbReference type="SUPFAM" id="SSF88946">
    <property type="entry name" value="Sigma2 domain of RNA polymerase sigma factors"/>
    <property type="match status" value="1"/>
</dbReference>
<feature type="domain" description="RNA polymerase sigma factor 70 region 4 type 2" evidence="6">
    <location>
        <begin position="176"/>
        <end position="227"/>
    </location>
</feature>
<evidence type="ECO:0000256" key="2">
    <source>
        <dbReference type="ARBA" id="ARBA00023015"/>
    </source>
</evidence>
<dbReference type="OrthoDB" id="9785675at2"/>
<dbReference type="GO" id="GO:0003677">
    <property type="term" value="F:DNA binding"/>
    <property type="evidence" value="ECO:0007669"/>
    <property type="project" value="InterPro"/>
</dbReference>
<dbReference type="GO" id="GO:0016987">
    <property type="term" value="F:sigma factor activity"/>
    <property type="evidence" value="ECO:0007669"/>
    <property type="project" value="UniProtKB-KW"/>
</dbReference>
<dbReference type="InterPro" id="IPR036388">
    <property type="entry name" value="WH-like_DNA-bd_sf"/>
</dbReference>
<dbReference type="Pfam" id="PF08281">
    <property type="entry name" value="Sigma70_r4_2"/>
    <property type="match status" value="1"/>
</dbReference>
<proteinExistence type="inferred from homology"/>
<dbReference type="Gene3D" id="1.10.10.10">
    <property type="entry name" value="Winged helix-like DNA-binding domain superfamily/Winged helix DNA-binding domain"/>
    <property type="match status" value="1"/>
</dbReference>
<accession>A0A178IQB1</accession>
<dbReference type="NCBIfam" id="TIGR02937">
    <property type="entry name" value="sigma70-ECF"/>
    <property type="match status" value="1"/>
</dbReference>
<dbReference type="PANTHER" id="PTHR43133:SF51">
    <property type="entry name" value="RNA POLYMERASE SIGMA FACTOR"/>
    <property type="match status" value="1"/>
</dbReference>
<keyword evidence="2" id="KW-0805">Transcription regulation</keyword>
<sequence length="264" mass="29838">MITLNDDSITEPLGTRAEVTANSAVEYQSDAAATESSTDSAREAAYDAKLVERFRSGHEQAFVEIMERYRGRIFGLAQNLLRNASDAEEITQDTFIRAHRGLGEFRGDSSLATWLYRIALNLSRNRYWYFFRRRRQDSISLELSLGEDSSATFSDLIAAESRSPLQETVTQEFTDLVARCMEKLDPTHREILTMRNILNLPYEEIANTIGINVGTVKSRIARARENLRRLMVDEAPEFGPEPTGAADFFEHSRTIHGCLAIAYA</sequence>
<protein>
    <submittedName>
        <fullName evidence="7">RNA polymerase subunit sigma-24</fullName>
    </submittedName>
</protein>
<name>A0A178IQB1_9BACT</name>
<dbReference type="InterPro" id="IPR013325">
    <property type="entry name" value="RNA_pol_sigma_r2"/>
</dbReference>
<evidence type="ECO:0000259" key="6">
    <source>
        <dbReference type="Pfam" id="PF08281"/>
    </source>
</evidence>
<evidence type="ECO:0000313" key="7">
    <source>
        <dbReference type="EMBL" id="OAM91336.1"/>
    </source>
</evidence>
<keyword evidence="4" id="KW-0804">Transcription</keyword>
<keyword evidence="8" id="KW-1185">Reference proteome</keyword>
<evidence type="ECO:0000256" key="3">
    <source>
        <dbReference type="ARBA" id="ARBA00023082"/>
    </source>
</evidence>
<evidence type="ECO:0000256" key="4">
    <source>
        <dbReference type="ARBA" id="ARBA00023163"/>
    </source>
</evidence>